<dbReference type="InterPro" id="IPR024632">
    <property type="entry name" value="PLipase_D_C"/>
</dbReference>
<evidence type="ECO:0000256" key="1">
    <source>
        <dbReference type="ARBA" id="ARBA00012027"/>
    </source>
</evidence>
<evidence type="ECO:0000256" key="2">
    <source>
        <dbReference type="ARBA" id="ARBA00022723"/>
    </source>
</evidence>
<dbReference type="InterPro" id="IPR001736">
    <property type="entry name" value="PLipase_D/transphosphatidylase"/>
</dbReference>
<keyword evidence="2" id="KW-0479">Metal-binding</keyword>
<dbReference type="Pfam" id="PF12357">
    <property type="entry name" value="PLD_C"/>
    <property type="match status" value="1"/>
</dbReference>
<keyword evidence="3" id="KW-0677">Repeat</keyword>
<evidence type="ECO:0000256" key="4">
    <source>
        <dbReference type="ARBA" id="ARBA00022801"/>
    </source>
</evidence>
<sequence>MSSEAHRTTEHDEAHTGDNDDPLPEEGTDSEDSPTVQETLSEDNKVLSSDEAQRLTQESLAEDAIIHLPEEQALDGTLSSGAGSKPKVIQVPNAYFPACRGGSVDFYHDAMSVPVPPFGDSEGVFAAIEKALLRAKDFIFVIGYSLWPDINLRREENSPTLGEILIQRASEGVEVKILLWREIIPIFKYAELRRKEIKEYFCDSEVELVFAARHKKPGAGFLQHKKAPFMWAHHQKSLVLDSGTGEILAFLGGLDITKGRWDTPDHQLFSTLDKEHKDDFRNLFIAVSPECGPRQPWHDVHMRVSGPVTRDIFQNFRERWEKERRRIANKEDVDDYYGSYDPEPTQIWSKIMTNAATESGGTQWVMQLLRSIEETSADFERKASPGLVDIEGCWVDQSIQQGVIEIIRNARGYLYIENQYFVGSSKYWEKEAKVEAKNPIPYEIVEKTIQKIRAGEQFCSYIVIPMLPEGNIEGHVCSRIAKKIMHGQLQTIQMMYRRLAKELQAIGSDAHPTDYLVFLCLGKQEAKPDYAAGGAKEPEPGAKEWKWHDLSHFMIYVHSKLIIADDCYLLAGSANFNERSFAGNRDTEIAALVQQTRTVDGAEEVVCDGQIHDFRRRLWAEHTWGLSEADSSLKDLASLEAIRRVKELSKDALRAYVRGAEENSMRLLRFPVDITRDGAIQAYDDLPFFPDFELMVIEDIMDEMTIEECM</sequence>
<dbReference type="PROSITE" id="PS50035">
    <property type="entry name" value="PLD"/>
    <property type="match status" value="2"/>
</dbReference>
<evidence type="ECO:0000256" key="6">
    <source>
        <dbReference type="ARBA" id="ARBA00022963"/>
    </source>
</evidence>
<proteinExistence type="predicted"/>
<dbReference type="EMBL" id="QCYY01003970">
    <property type="protein sequence ID" value="ROT61849.1"/>
    <property type="molecule type" value="Genomic_DNA"/>
</dbReference>
<feature type="compositionally biased region" description="Basic and acidic residues" evidence="8">
    <location>
        <begin position="1"/>
        <end position="18"/>
    </location>
</feature>
<protein>
    <recommendedName>
        <fullName evidence="1">phospholipase D</fullName>
        <ecNumber evidence="1">3.1.4.4</ecNumber>
    </recommendedName>
</protein>
<reference evidence="10 11" key="1">
    <citation type="submission" date="2018-04" db="EMBL/GenBank/DDBJ databases">
        <authorList>
            <person name="Zhang X."/>
            <person name="Yuan J."/>
            <person name="Li F."/>
            <person name="Xiang J."/>
        </authorList>
    </citation>
    <scope>NUCLEOTIDE SEQUENCE [LARGE SCALE GENOMIC DNA]</scope>
    <source>
        <tissue evidence="10">Muscle</tissue>
    </source>
</reference>
<accession>A0A3R7PD04</accession>
<evidence type="ECO:0000313" key="10">
    <source>
        <dbReference type="EMBL" id="ROT61849.1"/>
    </source>
</evidence>
<dbReference type="GO" id="GO:0004630">
    <property type="term" value="F:phospholipase D activity"/>
    <property type="evidence" value="ECO:0007669"/>
    <property type="project" value="UniProtKB-EC"/>
</dbReference>
<reference evidence="10 11" key="2">
    <citation type="submission" date="2019-01" db="EMBL/GenBank/DDBJ databases">
        <title>The decoding of complex shrimp genome reveals the adaptation for benthos swimmer, frequently molting mechanism and breeding impact on genome.</title>
        <authorList>
            <person name="Sun Y."/>
            <person name="Gao Y."/>
            <person name="Yu Y."/>
        </authorList>
    </citation>
    <scope>NUCLEOTIDE SEQUENCE [LARGE SCALE GENOMIC DNA]</scope>
    <source>
        <tissue evidence="10">Muscle</tissue>
    </source>
</reference>
<comment type="caution">
    <text evidence="10">The sequence shown here is derived from an EMBL/GenBank/DDBJ whole genome shotgun (WGS) entry which is preliminary data.</text>
</comment>
<evidence type="ECO:0000256" key="8">
    <source>
        <dbReference type="SAM" id="MobiDB-lite"/>
    </source>
</evidence>
<keyword evidence="5" id="KW-0106">Calcium</keyword>
<feature type="domain" description="PLD phosphodiesterase" evidence="9">
    <location>
        <begin position="553"/>
        <end position="580"/>
    </location>
</feature>
<dbReference type="GO" id="GO:0009395">
    <property type="term" value="P:phospholipid catabolic process"/>
    <property type="evidence" value="ECO:0007669"/>
    <property type="project" value="TreeGrafter"/>
</dbReference>
<dbReference type="OrthoDB" id="270970at2759"/>
<evidence type="ECO:0000259" key="9">
    <source>
        <dbReference type="PROSITE" id="PS50035"/>
    </source>
</evidence>
<organism evidence="10 11">
    <name type="scientific">Penaeus vannamei</name>
    <name type="common">Whiteleg shrimp</name>
    <name type="synonym">Litopenaeus vannamei</name>
    <dbReference type="NCBI Taxonomy" id="6689"/>
    <lineage>
        <taxon>Eukaryota</taxon>
        <taxon>Metazoa</taxon>
        <taxon>Ecdysozoa</taxon>
        <taxon>Arthropoda</taxon>
        <taxon>Crustacea</taxon>
        <taxon>Multicrustacea</taxon>
        <taxon>Malacostraca</taxon>
        <taxon>Eumalacostraca</taxon>
        <taxon>Eucarida</taxon>
        <taxon>Decapoda</taxon>
        <taxon>Dendrobranchiata</taxon>
        <taxon>Penaeoidea</taxon>
        <taxon>Penaeidae</taxon>
        <taxon>Penaeus</taxon>
    </lineage>
</organism>
<gene>
    <name evidence="10" type="ORF">C7M84_020340</name>
</gene>
<evidence type="ECO:0000256" key="5">
    <source>
        <dbReference type="ARBA" id="ARBA00022837"/>
    </source>
</evidence>
<dbReference type="SUPFAM" id="SSF56024">
    <property type="entry name" value="Phospholipase D/nuclease"/>
    <property type="match status" value="2"/>
</dbReference>
<dbReference type="PANTHER" id="PTHR18896">
    <property type="entry name" value="PHOSPHOLIPASE D"/>
    <property type="match status" value="1"/>
</dbReference>
<evidence type="ECO:0000256" key="7">
    <source>
        <dbReference type="ARBA" id="ARBA00023098"/>
    </source>
</evidence>
<dbReference type="AlphaFoldDB" id="A0A3R7PD04"/>
<dbReference type="EC" id="3.1.4.4" evidence="1"/>
<keyword evidence="11" id="KW-1185">Reference proteome</keyword>
<dbReference type="STRING" id="6689.A0A3R7PD04"/>
<dbReference type="PANTHER" id="PTHR18896:SF60">
    <property type="entry name" value="PHOSPHOLIPASE D"/>
    <property type="match status" value="1"/>
</dbReference>
<dbReference type="SMART" id="SM00155">
    <property type="entry name" value="PLDc"/>
    <property type="match status" value="2"/>
</dbReference>
<keyword evidence="4" id="KW-0378">Hydrolase</keyword>
<evidence type="ECO:0000256" key="3">
    <source>
        <dbReference type="ARBA" id="ARBA00022737"/>
    </source>
</evidence>
<feature type="region of interest" description="Disordered" evidence="8">
    <location>
        <begin position="1"/>
        <end position="52"/>
    </location>
</feature>
<keyword evidence="7" id="KW-0443">Lipid metabolism</keyword>
<name>A0A3R7PD04_PENVA</name>
<dbReference type="GO" id="GO:0005886">
    <property type="term" value="C:plasma membrane"/>
    <property type="evidence" value="ECO:0007669"/>
    <property type="project" value="TreeGrafter"/>
</dbReference>
<dbReference type="Proteomes" id="UP000283509">
    <property type="component" value="Unassembled WGS sequence"/>
</dbReference>
<feature type="compositionally biased region" description="Acidic residues" evidence="8">
    <location>
        <begin position="19"/>
        <end position="32"/>
    </location>
</feature>
<evidence type="ECO:0000313" key="11">
    <source>
        <dbReference type="Proteomes" id="UP000283509"/>
    </source>
</evidence>
<keyword evidence="6" id="KW-0442">Lipid degradation</keyword>
<dbReference type="Gene3D" id="3.30.870.10">
    <property type="entry name" value="Endonuclease Chain A"/>
    <property type="match status" value="2"/>
</dbReference>
<dbReference type="GO" id="GO:0046872">
    <property type="term" value="F:metal ion binding"/>
    <property type="evidence" value="ECO:0007669"/>
    <property type="project" value="UniProtKB-KW"/>
</dbReference>
<dbReference type="InterPro" id="IPR015679">
    <property type="entry name" value="PLipase_D_fam"/>
</dbReference>
<feature type="domain" description="PLD phosphodiesterase" evidence="9">
    <location>
        <begin position="229"/>
        <end position="260"/>
    </location>
</feature>